<feature type="chain" id="PRO_5030686416" evidence="3">
    <location>
        <begin position="23"/>
        <end position="1035"/>
    </location>
</feature>
<dbReference type="Proteomes" id="UP000541810">
    <property type="component" value="Unassembled WGS sequence"/>
</dbReference>
<feature type="region of interest" description="Disordered" evidence="2">
    <location>
        <begin position="28"/>
        <end position="55"/>
    </location>
</feature>
<dbReference type="InterPro" id="IPR019734">
    <property type="entry name" value="TPR_rpt"/>
</dbReference>
<feature type="repeat" description="TPR" evidence="1">
    <location>
        <begin position="139"/>
        <end position="172"/>
    </location>
</feature>
<evidence type="ECO:0000256" key="2">
    <source>
        <dbReference type="SAM" id="MobiDB-lite"/>
    </source>
</evidence>
<dbReference type="PROSITE" id="PS51257">
    <property type="entry name" value="PROKAR_LIPOPROTEIN"/>
    <property type="match status" value="1"/>
</dbReference>
<feature type="repeat" description="TPR" evidence="1">
    <location>
        <begin position="469"/>
        <end position="502"/>
    </location>
</feature>
<evidence type="ECO:0000313" key="5">
    <source>
        <dbReference type="Proteomes" id="UP000541810"/>
    </source>
</evidence>
<dbReference type="Pfam" id="PF13432">
    <property type="entry name" value="TPR_16"/>
    <property type="match status" value="2"/>
</dbReference>
<dbReference type="AlphaFoldDB" id="A0A7X0H6G0"/>
<dbReference type="Gene3D" id="1.25.40.10">
    <property type="entry name" value="Tetratricopeptide repeat domain"/>
    <property type="match status" value="4"/>
</dbReference>
<dbReference type="Pfam" id="PF14559">
    <property type="entry name" value="TPR_19"/>
    <property type="match status" value="2"/>
</dbReference>
<keyword evidence="3" id="KW-0732">Signal</keyword>
<keyword evidence="1" id="KW-0802">TPR repeat</keyword>
<dbReference type="SUPFAM" id="SSF48452">
    <property type="entry name" value="TPR-like"/>
    <property type="match status" value="3"/>
</dbReference>
<feature type="region of interest" description="Disordered" evidence="2">
    <location>
        <begin position="985"/>
        <end position="1035"/>
    </location>
</feature>
<dbReference type="PROSITE" id="PS50005">
    <property type="entry name" value="TPR"/>
    <property type="match status" value="4"/>
</dbReference>
<accession>A0A7X0H6G0</accession>
<dbReference type="PANTHER" id="PTHR12558:SF13">
    <property type="entry name" value="CELL DIVISION CYCLE PROTEIN 27 HOMOLOG"/>
    <property type="match status" value="1"/>
</dbReference>
<evidence type="ECO:0000256" key="1">
    <source>
        <dbReference type="PROSITE-ProRule" id="PRU00339"/>
    </source>
</evidence>
<dbReference type="EMBL" id="JACHGY010000001">
    <property type="protein sequence ID" value="MBB6428649.1"/>
    <property type="molecule type" value="Genomic_DNA"/>
</dbReference>
<comment type="caution">
    <text evidence="4">The sequence shown here is derived from an EMBL/GenBank/DDBJ whole genome shotgun (WGS) entry which is preliminary data.</text>
</comment>
<gene>
    <name evidence="4" type="ORF">HNQ40_000455</name>
</gene>
<dbReference type="PANTHER" id="PTHR12558">
    <property type="entry name" value="CELL DIVISION CYCLE 16,23,27"/>
    <property type="match status" value="1"/>
</dbReference>
<name>A0A7X0H6G0_9BACT</name>
<feature type="signal peptide" evidence="3">
    <location>
        <begin position="1"/>
        <end position="22"/>
    </location>
</feature>
<reference evidence="4 5" key="1">
    <citation type="submission" date="2020-08" db="EMBL/GenBank/DDBJ databases">
        <title>Genomic Encyclopedia of Type Strains, Phase IV (KMG-IV): sequencing the most valuable type-strain genomes for metagenomic binning, comparative biology and taxonomic classification.</title>
        <authorList>
            <person name="Goeker M."/>
        </authorList>
    </citation>
    <scope>NUCLEOTIDE SEQUENCE [LARGE SCALE GENOMIC DNA]</scope>
    <source>
        <strain evidence="4 5">DSM 103725</strain>
    </source>
</reference>
<feature type="repeat" description="TPR" evidence="1">
    <location>
        <begin position="886"/>
        <end position="919"/>
    </location>
</feature>
<proteinExistence type="predicted"/>
<dbReference type="RefSeq" id="WP_184675983.1">
    <property type="nucleotide sequence ID" value="NZ_JACHGY010000001.1"/>
</dbReference>
<feature type="repeat" description="TPR" evidence="1">
    <location>
        <begin position="105"/>
        <end position="138"/>
    </location>
</feature>
<dbReference type="InterPro" id="IPR011990">
    <property type="entry name" value="TPR-like_helical_dom_sf"/>
</dbReference>
<protein>
    <submittedName>
        <fullName evidence="4">Tetratricopeptide (TPR) repeat protein</fullName>
    </submittedName>
</protein>
<dbReference type="SMART" id="SM00028">
    <property type="entry name" value="TPR"/>
    <property type="match status" value="9"/>
</dbReference>
<evidence type="ECO:0000313" key="4">
    <source>
        <dbReference type="EMBL" id="MBB6428649.1"/>
    </source>
</evidence>
<organism evidence="4 5">
    <name type="scientific">Algisphaera agarilytica</name>
    <dbReference type="NCBI Taxonomy" id="1385975"/>
    <lineage>
        <taxon>Bacteria</taxon>
        <taxon>Pseudomonadati</taxon>
        <taxon>Planctomycetota</taxon>
        <taxon>Phycisphaerae</taxon>
        <taxon>Phycisphaerales</taxon>
        <taxon>Phycisphaeraceae</taxon>
        <taxon>Algisphaera</taxon>
    </lineage>
</organism>
<evidence type="ECO:0000256" key="3">
    <source>
        <dbReference type="SAM" id="SignalP"/>
    </source>
</evidence>
<keyword evidence="5" id="KW-1185">Reference proteome</keyword>
<sequence length="1035" mass="113505">MFYRSCCIAVLLSGALLLASCASDPSRDPGSASGDASLSSEPIRLTDVPPPPGVPAATLTPFNDTQMGLAQLSRAEVLDSLATPAYLENLGQTPEERNIEPPLAAQKFYAAGRQALLENDNFRAVQQLEKALRLSPGEPKILKSLAEAWTRSGNRVSASNFYRQAVAADPTDLNSLFMLGRFALDERRWDQAVINLDAALQLAEPDYENADAKADPEAAHLIRYYLANALNQAGHSRAAAEMFDAYLTDRPRLSALTPYTREIAVLGNQRGETLMLVGDLYHRLNEPRTAWQAYSAAAEVGVLNPDTLLRRLLYTRLRLGQTRAAQELVTQAVADSQGNAKSLALIPYAVQQGVSAEALSAQLTALYEDRGRPASLALAMADVLPPDVAAPLLQQHLAEHPDDDMVFGRLLALLLGDAPSDENRQQAVAATINAMSASPDLAEAYADQLLANTDQPAALSAFLPEPPTSASLTLRGKLFLADAQTDEAFASFSQALELDPEADLARFELAALQLQRGQIEEAEALLEPLADSNHPRVTMLRVQALTQTGKTEEALTLINEVLRRTPPGSPLMLDKADLQLRLGRVQEAERTLLDALNARPTDEAIYEALLDIYSQNGNMIRNYQRLVRRMVDTIPNARITRLIQLETLIANRQYPQALALMDTLEPTGKDRLLLQRLRLEALIGTNQGDAVSSLIDQHLAEASAAQVAPSEEMLTLAVRYFTRRGEQDKALQLELTRWENAPPSTQRSGTLASIYFLQERYADAVKVTQEAFDQGLADNDPLQMMVLLVNSLFELERFEDAEQHVKDITKKFPDLGGEPAMFLAVIYEQRGDTEASRRVMEEALEDFPDHAGLNNSLGYGLANEGIRLDDAERMVARAVAAEPDVSAYLDSMGWVFYKKAEFERALEWLERSLKADSGNHPVIIDHLGDTYYRLDRPAEAVRMWNRAQQVMMADGYESMDPEEADLPERLNNKINAVAQDQPAPVADLGEGVEIPVQPELPDTPEALPTTPENPAAEPVLPAVDLPSEEAAPTAP</sequence>